<gene>
    <name evidence="1" type="ORF">C4D60_Mb05t27320</name>
</gene>
<name>A0A4S8JZ96_MUSBA</name>
<evidence type="ECO:0000313" key="1">
    <source>
        <dbReference type="EMBL" id="THU67686.1"/>
    </source>
</evidence>
<dbReference type="AlphaFoldDB" id="A0A4S8JZ96"/>
<protein>
    <submittedName>
        <fullName evidence="1">Uncharacterized protein</fullName>
    </submittedName>
</protein>
<evidence type="ECO:0000313" key="2">
    <source>
        <dbReference type="Proteomes" id="UP000317650"/>
    </source>
</evidence>
<accession>A0A4S8JZ96</accession>
<proteinExistence type="predicted"/>
<dbReference type="Proteomes" id="UP000317650">
    <property type="component" value="Chromosome 5"/>
</dbReference>
<dbReference type="EMBL" id="PYDT01000003">
    <property type="protein sequence ID" value="THU67686.1"/>
    <property type="molecule type" value="Genomic_DNA"/>
</dbReference>
<reference evidence="1 2" key="1">
    <citation type="journal article" date="2019" name="Nat. Plants">
        <title>Genome sequencing of Musa balbisiana reveals subgenome evolution and function divergence in polyploid bananas.</title>
        <authorList>
            <person name="Yao X."/>
        </authorList>
    </citation>
    <scope>NUCLEOTIDE SEQUENCE [LARGE SCALE GENOMIC DNA]</scope>
    <source>
        <strain evidence="2">cv. DH-PKW</strain>
        <tissue evidence="1">Leaves</tissue>
    </source>
</reference>
<comment type="caution">
    <text evidence="1">The sequence shown here is derived from an EMBL/GenBank/DDBJ whole genome shotgun (WGS) entry which is preliminary data.</text>
</comment>
<sequence length="212" mass="22973">MVVEGEVGEVGGEGGADPGGGTAAVAGGDFEYIFRYGVNARGCVRLGEGVGDRGSTGEGGVEGKELLDGRLRVVFLSSGTQLRIHTVELSLPLDSICPSQLFLKALGPNSMLGTKFPKKFPVEDFLPAVVTFKTEAAFSNRPILESKESNIRGVEALNTRDFSSKVKRSARKAYSFTHWKEPIQRRERRHQTEAMVKEKEDINLDEIAQAGS</sequence>
<organism evidence="1 2">
    <name type="scientific">Musa balbisiana</name>
    <name type="common">Banana</name>
    <dbReference type="NCBI Taxonomy" id="52838"/>
    <lineage>
        <taxon>Eukaryota</taxon>
        <taxon>Viridiplantae</taxon>
        <taxon>Streptophyta</taxon>
        <taxon>Embryophyta</taxon>
        <taxon>Tracheophyta</taxon>
        <taxon>Spermatophyta</taxon>
        <taxon>Magnoliopsida</taxon>
        <taxon>Liliopsida</taxon>
        <taxon>Zingiberales</taxon>
        <taxon>Musaceae</taxon>
        <taxon>Musa</taxon>
    </lineage>
</organism>
<keyword evidence="2" id="KW-1185">Reference proteome</keyword>